<comment type="caution">
    <text evidence="2">The sequence shown here is derived from an EMBL/GenBank/DDBJ whole genome shotgun (WGS) entry which is preliminary data.</text>
</comment>
<protein>
    <submittedName>
        <fullName evidence="2">Uncharacterized protein</fullName>
    </submittedName>
</protein>
<evidence type="ECO:0000313" key="2">
    <source>
        <dbReference type="EMBL" id="MBS9523599.1"/>
    </source>
</evidence>
<evidence type="ECO:0000256" key="1">
    <source>
        <dbReference type="SAM" id="Phobius"/>
    </source>
</evidence>
<sequence>MDVGVYLVGMGGLVSVLLSISGFLLRYLVQDLRELKSELVEVKVGVASLQGEQLVLKSMVQTQLTMLRNRIQVLEKVS</sequence>
<keyword evidence="1" id="KW-0472">Membrane</keyword>
<proteinExistence type="predicted"/>
<dbReference type="EMBL" id="JAHCMY010000002">
    <property type="protein sequence ID" value="MBS9523599.1"/>
    <property type="molecule type" value="Genomic_DNA"/>
</dbReference>
<organism evidence="2 3">
    <name type="scientific">Litoribacter ruber</name>
    <dbReference type="NCBI Taxonomy" id="702568"/>
    <lineage>
        <taxon>Bacteria</taxon>
        <taxon>Pseudomonadati</taxon>
        <taxon>Bacteroidota</taxon>
        <taxon>Cytophagia</taxon>
        <taxon>Cytophagales</taxon>
        <taxon>Cyclobacteriaceae</taxon>
        <taxon>Litoribacter</taxon>
    </lineage>
</organism>
<name>A0AAP2CH52_9BACT</name>
<keyword evidence="3" id="KW-1185">Reference proteome</keyword>
<accession>A0AAP2CH52</accession>
<dbReference type="AlphaFoldDB" id="A0AAP2CH52"/>
<keyword evidence="1" id="KW-1133">Transmembrane helix</keyword>
<gene>
    <name evidence="2" type="ORF">KI659_06165</name>
</gene>
<reference evidence="2 3" key="1">
    <citation type="submission" date="2021-05" db="EMBL/GenBank/DDBJ databases">
        <authorList>
            <person name="Zhang Z.D."/>
            <person name="Osman G."/>
        </authorList>
    </citation>
    <scope>NUCLEOTIDE SEQUENCE [LARGE SCALE GENOMIC DNA]</scope>
    <source>
        <strain evidence="2 3">KCTC 32217</strain>
    </source>
</reference>
<feature type="transmembrane region" description="Helical" evidence="1">
    <location>
        <begin position="6"/>
        <end position="29"/>
    </location>
</feature>
<dbReference type="RefSeq" id="WP_213944485.1">
    <property type="nucleotide sequence ID" value="NZ_JAHCMY010000002.1"/>
</dbReference>
<dbReference type="Proteomes" id="UP001319104">
    <property type="component" value="Unassembled WGS sequence"/>
</dbReference>
<keyword evidence="1" id="KW-0812">Transmembrane</keyword>
<evidence type="ECO:0000313" key="3">
    <source>
        <dbReference type="Proteomes" id="UP001319104"/>
    </source>
</evidence>